<evidence type="ECO:0000256" key="1">
    <source>
        <dbReference type="SAM" id="MobiDB-lite"/>
    </source>
</evidence>
<sequence>MVLSTACTTGIAGDGHDGGFDSISISNSNNSGCVGDATDDGGADDGSGSESFWEDRGGDSFNTDFQGVAPQTRLDDDPTGDQNHGAVWWRLVMLACRTVALMPEGRQALVSSNALFPLLTTFVSQLAAVEGPAEDSARRDARGLIELSAHMLDGRTSGGGGAVPQWTERDLEGSGDNRPVAKRQKVGICKSDVRPNPPELPSVTAPWTMAPQTATATTPSDVRGDTHAPVPSCSGCTANTTKGTAVIGLDGSVAAAAAPPPQLGAAVSQTYQAHAHASGPRELQHHHHALLLRLHSPLLAENLQLLLDLMLDEQAASVRPSRCVSSVPDSAGEGDPVNVQDVGCCSSGSDGGGNGVPSTGMIKGIHPLLRQQLWRKHQREDWEGEQEAQWIDRKQAVAALPVVQKSWRAAREAAVAAELAARRGGSPNGSAVVPPPHPPQPPPSEVLRGLACLVMLLADAAVEVRTVATT</sequence>
<name>A0ABQ5RLJ9_9CHLO</name>
<evidence type="ECO:0000313" key="3">
    <source>
        <dbReference type="Proteomes" id="UP001165090"/>
    </source>
</evidence>
<feature type="region of interest" description="Disordered" evidence="1">
    <location>
        <begin position="152"/>
        <end position="181"/>
    </location>
</feature>
<evidence type="ECO:0008006" key="4">
    <source>
        <dbReference type="Google" id="ProtNLM"/>
    </source>
</evidence>
<protein>
    <recommendedName>
        <fullName evidence="4">Mon2 C-terminal domain-containing protein</fullName>
    </recommendedName>
</protein>
<organism evidence="2 3">
    <name type="scientific">Volvox africanus</name>
    <dbReference type="NCBI Taxonomy" id="51714"/>
    <lineage>
        <taxon>Eukaryota</taxon>
        <taxon>Viridiplantae</taxon>
        <taxon>Chlorophyta</taxon>
        <taxon>core chlorophytes</taxon>
        <taxon>Chlorophyceae</taxon>
        <taxon>CS clade</taxon>
        <taxon>Chlamydomonadales</taxon>
        <taxon>Volvocaceae</taxon>
        <taxon>Volvox</taxon>
    </lineage>
</organism>
<dbReference type="Proteomes" id="UP001165090">
    <property type="component" value="Unassembled WGS sequence"/>
</dbReference>
<keyword evidence="3" id="KW-1185">Reference proteome</keyword>
<evidence type="ECO:0000313" key="2">
    <source>
        <dbReference type="EMBL" id="GLI58510.1"/>
    </source>
</evidence>
<comment type="caution">
    <text evidence="2">The sequence shown here is derived from an EMBL/GenBank/DDBJ whole genome shotgun (WGS) entry which is preliminary data.</text>
</comment>
<feature type="compositionally biased region" description="Pro residues" evidence="1">
    <location>
        <begin position="433"/>
        <end position="444"/>
    </location>
</feature>
<feature type="region of interest" description="Disordered" evidence="1">
    <location>
        <begin position="34"/>
        <end position="81"/>
    </location>
</feature>
<feature type="region of interest" description="Disordered" evidence="1">
    <location>
        <begin position="420"/>
        <end position="444"/>
    </location>
</feature>
<dbReference type="EMBL" id="BSDZ01000003">
    <property type="protein sequence ID" value="GLI58510.1"/>
    <property type="molecule type" value="Genomic_DNA"/>
</dbReference>
<accession>A0ABQ5RLJ9</accession>
<reference evidence="2 3" key="1">
    <citation type="journal article" date="2023" name="IScience">
        <title>Expanded male sex-determining region conserved during the evolution of homothallism in the green alga Volvox.</title>
        <authorList>
            <person name="Yamamoto K."/>
            <person name="Matsuzaki R."/>
            <person name="Mahakham W."/>
            <person name="Heman W."/>
            <person name="Sekimoto H."/>
            <person name="Kawachi M."/>
            <person name="Minakuchi Y."/>
            <person name="Toyoda A."/>
            <person name="Nozaki H."/>
        </authorList>
    </citation>
    <scope>NUCLEOTIDE SEQUENCE [LARGE SCALE GENOMIC DNA]</scope>
    <source>
        <strain evidence="2 3">NIES-4468</strain>
    </source>
</reference>
<proteinExistence type="predicted"/>
<gene>
    <name evidence="2" type="ORF">VaNZ11_000246</name>
</gene>
<feature type="non-terminal residue" evidence="2">
    <location>
        <position position="470"/>
    </location>
</feature>